<name>A0ABV8C522_9PSEU</name>
<dbReference type="SUPFAM" id="SSF55811">
    <property type="entry name" value="Nudix"/>
    <property type="match status" value="1"/>
</dbReference>
<dbReference type="PANTHER" id="PTHR43046">
    <property type="entry name" value="GDP-MANNOSE MANNOSYL HYDROLASE"/>
    <property type="match status" value="1"/>
</dbReference>
<dbReference type="EMBL" id="JBHRZI010000031">
    <property type="protein sequence ID" value="MFC3896991.1"/>
    <property type="molecule type" value="Genomic_DNA"/>
</dbReference>
<dbReference type="RefSeq" id="WP_382378472.1">
    <property type="nucleotide sequence ID" value="NZ_JBHRZI010000031.1"/>
</dbReference>
<feature type="domain" description="Nudix hydrolase" evidence="3">
    <location>
        <begin position="51"/>
        <end position="190"/>
    </location>
</feature>
<dbReference type="PROSITE" id="PS00893">
    <property type="entry name" value="NUDIX_BOX"/>
    <property type="match status" value="1"/>
</dbReference>
<keyword evidence="2" id="KW-0378">Hydrolase</keyword>
<comment type="caution">
    <text evidence="4">The sequence shown here is derived from an EMBL/GenBank/DDBJ whole genome shotgun (WGS) entry which is preliminary data.</text>
</comment>
<sequence length="204" mass="22219">MSRPGFGARHPRLAALLARHQPSATGETCWMDGAMPLRVSAYTVPADLPEELVSSVRCVVQVGELIVFCENAGGAHPLPGGRRLAGESFADAAAREVHEETGWLLDRDTLRPLGWLHLEHLAPRRPDDPYPYPDLLQVVFHCTATERDGGADVSWTDLDGYEQSSRLVSIAEARASTSNDLLAPAFLDLLDDEPERAGDRPATD</sequence>
<dbReference type="InterPro" id="IPR000086">
    <property type="entry name" value="NUDIX_hydrolase_dom"/>
</dbReference>
<evidence type="ECO:0000259" key="3">
    <source>
        <dbReference type="PROSITE" id="PS51462"/>
    </source>
</evidence>
<protein>
    <submittedName>
        <fullName evidence="4">NUDIX domain-containing protein</fullName>
    </submittedName>
</protein>
<keyword evidence="5" id="KW-1185">Reference proteome</keyword>
<dbReference type="InterPro" id="IPR015797">
    <property type="entry name" value="NUDIX_hydrolase-like_dom_sf"/>
</dbReference>
<accession>A0ABV8C522</accession>
<gene>
    <name evidence="4" type="ORF">ACFOWZ_36405</name>
</gene>
<dbReference type="PANTHER" id="PTHR43046:SF14">
    <property type="entry name" value="MUTT_NUDIX FAMILY PROTEIN"/>
    <property type="match status" value="1"/>
</dbReference>
<dbReference type="Gene3D" id="3.90.79.10">
    <property type="entry name" value="Nucleoside Triphosphate Pyrophosphohydrolase"/>
    <property type="match status" value="1"/>
</dbReference>
<reference evidence="5" key="1">
    <citation type="journal article" date="2019" name="Int. J. Syst. Evol. Microbiol.">
        <title>The Global Catalogue of Microorganisms (GCM) 10K type strain sequencing project: providing services to taxonomists for standard genome sequencing and annotation.</title>
        <authorList>
            <consortium name="The Broad Institute Genomics Platform"/>
            <consortium name="The Broad Institute Genome Sequencing Center for Infectious Disease"/>
            <person name="Wu L."/>
            <person name="Ma J."/>
        </authorList>
    </citation>
    <scope>NUCLEOTIDE SEQUENCE [LARGE SCALE GENOMIC DNA]</scope>
    <source>
        <strain evidence="5">CGMCC 4.7405</strain>
    </source>
</reference>
<evidence type="ECO:0000313" key="5">
    <source>
        <dbReference type="Proteomes" id="UP001595690"/>
    </source>
</evidence>
<dbReference type="Pfam" id="PF00293">
    <property type="entry name" value="NUDIX"/>
    <property type="match status" value="1"/>
</dbReference>
<evidence type="ECO:0000256" key="2">
    <source>
        <dbReference type="ARBA" id="ARBA00022801"/>
    </source>
</evidence>
<dbReference type="Proteomes" id="UP001595690">
    <property type="component" value="Unassembled WGS sequence"/>
</dbReference>
<dbReference type="PROSITE" id="PS51462">
    <property type="entry name" value="NUDIX"/>
    <property type="match status" value="1"/>
</dbReference>
<comment type="cofactor">
    <cofactor evidence="1">
        <name>Mg(2+)</name>
        <dbReference type="ChEBI" id="CHEBI:18420"/>
    </cofactor>
</comment>
<dbReference type="InterPro" id="IPR020084">
    <property type="entry name" value="NUDIX_hydrolase_CS"/>
</dbReference>
<evidence type="ECO:0000256" key="1">
    <source>
        <dbReference type="ARBA" id="ARBA00001946"/>
    </source>
</evidence>
<evidence type="ECO:0000313" key="4">
    <source>
        <dbReference type="EMBL" id="MFC3896991.1"/>
    </source>
</evidence>
<proteinExistence type="predicted"/>
<organism evidence="4 5">
    <name type="scientific">Lentzea rhizosphaerae</name>
    <dbReference type="NCBI Taxonomy" id="2041025"/>
    <lineage>
        <taxon>Bacteria</taxon>
        <taxon>Bacillati</taxon>
        <taxon>Actinomycetota</taxon>
        <taxon>Actinomycetes</taxon>
        <taxon>Pseudonocardiales</taxon>
        <taxon>Pseudonocardiaceae</taxon>
        <taxon>Lentzea</taxon>
    </lineage>
</organism>